<name>A0ABR1RM86_9PEZI</name>
<evidence type="ECO:0000256" key="1">
    <source>
        <dbReference type="SAM" id="MobiDB-lite"/>
    </source>
</evidence>
<reference evidence="2 3" key="1">
    <citation type="submission" date="2023-01" db="EMBL/GenBank/DDBJ databases">
        <title>Analysis of 21 Apiospora genomes using comparative genomics revels a genus with tremendous synthesis potential of carbohydrate active enzymes and secondary metabolites.</title>
        <authorList>
            <person name="Sorensen T."/>
        </authorList>
    </citation>
    <scope>NUCLEOTIDE SEQUENCE [LARGE SCALE GENOMIC DNA]</scope>
    <source>
        <strain evidence="2 3">CBS 33761</strain>
    </source>
</reference>
<feature type="compositionally biased region" description="Basic and acidic residues" evidence="1">
    <location>
        <begin position="70"/>
        <end position="81"/>
    </location>
</feature>
<organism evidence="2 3">
    <name type="scientific">Apiospora rasikravindrae</name>
    <dbReference type="NCBI Taxonomy" id="990691"/>
    <lineage>
        <taxon>Eukaryota</taxon>
        <taxon>Fungi</taxon>
        <taxon>Dikarya</taxon>
        <taxon>Ascomycota</taxon>
        <taxon>Pezizomycotina</taxon>
        <taxon>Sordariomycetes</taxon>
        <taxon>Xylariomycetidae</taxon>
        <taxon>Amphisphaeriales</taxon>
        <taxon>Apiosporaceae</taxon>
        <taxon>Apiospora</taxon>
    </lineage>
</organism>
<dbReference type="Proteomes" id="UP001444661">
    <property type="component" value="Unassembled WGS sequence"/>
</dbReference>
<feature type="region of interest" description="Disordered" evidence="1">
    <location>
        <begin position="27"/>
        <end position="82"/>
    </location>
</feature>
<gene>
    <name evidence="2" type="ORF">PG993_014247</name>
</gene>
<proteinExistence type="predicted"/>
<sequence>MSDHEEVHKDNHALRVDRWLAEADDLHQSTRSRNRQQPLSNDGSLAFTGTIQVGSLRNPNDLGHSSPRTGETETTKSRLEVSDEEEAYITQLKTRPIEHLQLVAEVKGDLCWLGHGGIQVHRSGQGAKHANGCQAEQRAVTRCM</sequence>
<dbReference type="EMBL" id="JAQQWK010000014">
    <property type="protein sequence ID" value="KAK8016058.1"/>
    <property type="molecule type" value="Genomic_DNA"/>
</dbReference>
<evidence type="ECO:0000313" key="2">
    <source>
        <dbReference type="EMBL" id="KAK8016058.1"/>
    </source>
</evidence>
<evidence type="ECO:0000313" key="3">
    <source>
        <dbReference type="Proteomes" id="UP001444661"/>
    </source>
</evidence>
<comment type="caution">
    <text evidence="2">The sequence shown here is derived from an EMBL/GenBank/DDBJ whole genome shotgun (WGS) entry which is preliminary data.</text>
</comment>
<protein>
    <submittedName>
        <fullName evidence="2">Uncharacterized protein</fullName>
    </submittedName>
</protein>
<keyword evidence="3" id="KW-1185">Reference proteome</keyword>
<feature type="compositionally biased region" description="Polar residues" evidence="1">
    <location>
        <begin position="29"/>
        <end position="58"/>
    </location>
</feature>
<accession>A0ABR1RM86</accession>